<evidence type="ECO:0000256" key="5">
    <source>
        <dbReference type="SAM" id="MobiDB-lite"/>
    </source>
</evidence>
<feature type="region of interest" description="Disordered" evidence="5">
    <location>
        <begin position="217"/>
        <end position="247"/>
    </location>
</feature>
<keyword evidence="3" id="KW-0687">Ribonucleoprotein</keyword>
<dbReference type="Pfam" id="PF00297">
    <property type="entry name" value="Ribosomal_L3"/>
    <property type="match status" value="1"/>
</dbReference>
<feature type="compositionally biased region" description="Polar residues" evidence="5">
    <location>
        <begin position="221"/>
        <end position="230"/>
    </location>
</feature>
<evidence type="ECO:0000313" key="6">
    <source>
        <dbReference type="EMBL" id="KAF1988021.1"/>
    </source>
</evidence>
<evidence type="ECO:0000256" key="4">
    <source>
        <dbReference type="ARBA" id="ARBA00035209"/>
    </source>
</evidence>
<dbReference type="Proteomes" id="UP000800041">
    <property type="component" value="Unassembled WGS sequence"/>
</dbReference>
<dbReference type="OrthoDB" id="274683at2759"/>
<proteinExistence type="inferred from homology"/>
<dbReference type="PANTHER" id="PTHR11229">
    <property type="entry name" value="50S RIBOSOMAL PROTEIN L3"/>
    <property type="match status" value="1"/>
</dbReference>
<evidence type="ECO:0000256" key="1">
    <source>
        <dbReference type="ARBA" id="ARBA00006540"/>
    </source>
</evidence>
<keyword evidence="2" id="KW-0689">Ribosomal protein</keyword>
<dbReference type="EMBL" id="ML977150">
    <property type="protein sequence ID" value="KAF1988021.1"/>
    <property type="molecule type" value="Genomic_DNA"/>
</dbReference>
<sequence length="322" mass="34698">MPPRPPARLGSSPFQCLNRPSTVLFPQSSKPLLPLVPTRGIKSIYQSIQRRSPRHNRFSRFNHKPGTPHPHAHRSSALNRKLDADVLPLRPGALALKSGMTALLDPVTGVRIPCTVLQLDRNQVLAHKTRKENGYDAVIIGAGSRQEQNVTRADLGKFEQAGVSIKRWIGEFRVRDSRGLVAVGTGIGANWWKEGLWVDVRGVSKGKGFAGGMKKWGWSGQPASHGNSLSHRVMGSSGGSQGSGSRVIPGKKMPGRMGGENHTIQNLLVLKVDKEAGIVVVKGCVAGAKGRIVRISDAIKKDWPDMTIPVMEKVAPEAAAAA</sequence>
<evidence type="ECO:0000256" key="3">
    <source>
        <dbReference type="ARBA" id="ARBA00023274"/>
    </source>
</evidence>
<dbReference type="InterPro" id="IPR019927">
    <property type="entry name" value="Ribosomal_uL3_bac/org-type"/>
</dbReference>
<evidence type="ECO:0000256" key="2">
    <source>
        <dbReference type="ARBA" id="ARBA00022980"/>
    </source>
</evidence>
<reference evidence="6" key="1">
    <citation type="journal article" date="2020" name="Stud. Mycol.">
        <title>101 Dothideomycetes genomes: a test case for predicting lifestyles and emergence of pathogens.</title>
        <authorList>
            <person name="Haridas S."/>
            <person name="Albert R."/>
            <person name="Binder M."/>
            <person name="Bloem J."/>
            <person name="Labutti K."/>
            <person name="Salamov A."/>
            <person name="Andreopoulos B."/>
            <person name="Baker S."/>
            <person name="Barry K."/>
            <person name="Bills G."/>
            <person name="Bluhm B."/>
            <person name="Cannon C."/>
            <person name="Castanera R."/>
            <person name="Culley D."/>
            <person name="Daum C."/>
            <person name="Ezra D."/>
            <person name="Gonzalez J."/>
            <person name="Henrissat B."/>
            <person name="Kuo A."/>
            <person name="Liang C."/>
            <person name="Lipzen A."/>
            <person name="Lutzoni F."/>
            <person name="Magnuson J."/>
            <person name="Mondo S."/>
            <person name="Nolan M."/>
            <person name="Ohm R."/>
            <person name="Pangilinan J."/>
            <person name="Park H.-J."/>
            <person name="Ramirez L."/>
            <person name="Alfaro M."/>
            <person name="Sun H."/>
            <person name="Tritt A."/>
            <person name="Yoshinaga Y."/>
            <person name="Zwiers L.-H."/>
            <person name="Turgeon B."/>
            <person name="Goodwin S."/>
            <person name="Spatafora J."/>
            <person name="Crous P."/>
            <person name="Grigoriev I."/>
        </authorList>
    </citation>
    <scope>NUCLEOTIDE SEQUENCE</scope>
    <source>
        <strain evidence="6">CBS 113979</strain>
    </source>
</reference>
<evidence type="ECO:0000313" key="7">
    <source>
        <dbReference type="Proteomes" id="UP000800041"/>
    </source>
</evidence>
<dbReference type="InterPro" id="IPR000597">
    <property type="entry name" value="Ribosomal_uL3"/>
</dbReference>
<protein>
    <recommendedName>
        <fullName evidence="4">Large ribosomal subunit protein uL3m</fullName>
    </recommendedName>
</protein>
<organism evidence="6 7">
    <name type="scientific">Aulographum hederae CBS 113979</name>
    <dbReference type="NCBI Taxonomy" id="1176131"/>
    <lineage>
        <taxon>Eukaryota</taxon>
        <taxon>Fungi</taxon>
        <taxon>Dikarya</taxon>
        <taxon>Ascomycota</taxon>
        <taxon>Pezizomycotina</taxon>
        <taxon>Dothideomycetes</taxon>
        <taxon>Pleosporomycetidae</taxon>
        <taxon>Aulographales</taxon>
        <taxon>Aulographaceae</taxon>
    </lineage>
</organism>
<feature type="region of interest" description="Disordered" evidence="5">
    <location>
        <begin position="52"/>
        <end position="76"/>
    </location>
</feature>
<dbReference type="InterPro" id="IPR009000">
    <property type="entry name" value="Transl_B-barrel_sf"/>
</dbReference>
<dbReference type="AlphaFoldDB" id="A0A6G1H481"/>
<dbReference type="FunFam" id="3.30.160.810:FF:000001">
    <property type="entry name" value="50S ribosomal protein L3"/>
    <property type="match status" value="1"/>
</dbReference>
<dbReference type="FunFam" id="2.40.30.10:FF:000004">
    <property type="entry name" value="50S ribosomal protein L3"/>
    <property type="match status" value="1"/>
</dbReference>
<name>A0A6G1H481_9PEZI</name>
<dbReference type="NCBIfam" id="TIGR03625">
    <property type="entry name" value="L3_bact"/>
    <property type="match status" value="1"/>
</dbReference>
<dbReference type="SUPFAM" id="SSF50447">
    <property type="entry name" value="Translation proteins"/>
    <property type="match status" value="1"/>
</dbReference>
<dbReference type="GO" id="GO:0005762">
    <property type="term" value="C:mitochondrial large ribosomal subunit"/>
    <property type="evidence" value="ECO:0007669"/>
    <property type="project" value="TreeGrafter"/>
</dbReference>
<comment type="similarity">
    <text evidence="1">Belongs to the universal ribosomal protein uL3 family.</text>
</comment>
<accession>A0A6G1H481</accession>
<dbReference type="GO" id="GO:0006412">
    <property type="term" value="P:translation"/>
    <property type="evidence" value="ECO:0007669"/>
    <property type="project" value="InterPro"/>
</dbReference>
<gene>
    <name evidence="6" type="ORF">K402DRAFT_403208</name>
</gene>
<dbReference type="GO" id="GO:0003735">
    <property type="term" value="F:structural constituent of ribosome"/>
    <property type="evidence" value="ECO:0007669"/>
    <property type="project" value="InterPro"/>
</dbReference>
<feature type="compositionally biased region" description="Basic residues" evidence="5">
    <location>
        <begin position="52"/>
        <end position="63"/>
    </location>
</feature>
<dbReference type="PANTHER" id="PTHR11229:SF8">
    <property type="entry name" value="LARGE RIBOSOMAL SUBUNIT PROTEIN UL3M"/>
    <property type="match status" value="1"/>
</dbReference>
<dbReference type="Gene3D" id="2.40.30.10">
    <property type="entry name" value="Translation factors"/>
    <property type="match status" value="1"/>
</dbReference>
<keyword evidence="7" id="KW-1185">Reference proteome</keyword>
<dbReference type="Gene3D" id="3.30.160.810">
    <property type="match status" value="1"/>
</dbReference>